<evidence type="ECO:0000313" key="3">
    <source>
        <dbReference type="Proteomes" id="UP000196573"/>
    </source>
</evidence>
<keyword evidence="3" id="KW-1185">Reference proteome</keyword>
<sequence>MFVVIFQAILTVPEDEYLQTASQLRELALNDYGCLKFVAMTEGDQELALSWWADEESIRHWKQASDHLMAQQLGRERWYSSYSVEVGKITRKYAFPEDTA</sequence>
<dbReference type="AlphaFoldDB" id="A0A1X7AQX2"/>
<organism evidence="2 3">
    <name type="scientific">Parendozoicomonas haliclonae</name>
    <dbReference type="NCBI Taxonomy" id="1960125"/>
    <lineage>
        <taxon>Bacteria</taxon>
        <taxon>Pseudomonadati</taxon>
        <taxon>Pseudomonadota</taxon>
        <taxon>Gammaproteobacteria</taxon>
        <taxon>Oceanospirillales</taxon>
        <taxon>Endozoicomonadaceae</taxon>
        <taxon>Parendozoicomonas</taxon>
    </lineage>
</organism>
<proteinExistence type="predicted"/>
<evidence type="ECO:0000259" key="1">
    <source>
        <dbReference type="Pfam" id="PF03992"/>
    </source>
</evidence>
<dbReference type="Proteomes" id="UP000196573">
    <property type="component" value="Unassembled WGS sequence"/>
</dbReference>
<dbReference type="RefSeq" id="WP_087112932.1">
    <property type="nucleotide sequence ID" value="NZ_CBCSCN010000016.1"/>
</dbReference>
<dbReference type="Gene3D" id="3.30.70.100">
    <property type="match status" value="1"/>
</dbReference>
<feature type="domain" description="ABM" evidence="1">
    <location>
        <begin position="14"/>
        <end position="71"/>
    </location>
</feature>
<gene>
    <name evidence="2" type="ORF">EHSB41UT_04301</name>
</gene>
<dbReference type="Pfam" id="PF03992">
    <property type="entry name" value="ABM"/>
    <property type="match status" value="1"/>
</dbReference>
<accession>A0A1X7AQX2</accession>
<dbReference type="PANTHER" id="PTHR37811">
    <property type="entry name" value="BLL5343 PROTEIN"/>
    <property type="match status" value="1"/>
</dbReference>
<protein>
    <recommendedName>
        <fullName evidence="1">ABM domain-containing protein</fullName>
    </recommendedName>
</protein>
<dbReference type="PANTHER" id="PTHR37811:SF2">
    <property type="entry name" value="ABM DOMAIN-CONTAINING PROTEIN"/>
    <property type="match status" value="1"/>
</dbReference>
<dbReference type="SUPFAM" id="SSF54909">
    <property type="entry name" value="Dimeric alpha+beta barrel"/>
    <property type="match status" value="1"/>
</dbReference>
<dbReference type="InterPro" id="IPR052936">
    <property type="entry name" value="Jasmonate_Hydroxylase-like"/>
</dbReference>
<dbReference type="OrthoDB" id="9797060at2"/>
<reference evidence="2 3" key="1">
    <citation type="submission" date="2017-03" db="EMBL/GenBank/DDBJ databases">
        <authorList>
            <person name="Afonso C.L."/>
            <person name="Miller P.J."/>
            <person name="Scott M.A."/>
            <person name="Spackman E."/>
            <person name="Goraichik I."/>
            <person name="Dimitrov K.M."/>
            <person name="Suarez D.L."/>
            <person name="Swayne D.E."/>
        </authorList>
    </citation>
    <scope>NUCLEOTIDE SEQUENCE [LARGE SCALE GENOMIC DNA]</scope>
    <source>
        <strain evidence="2">SB41UT1</strain>
    </source>
</reference>
<dbReference type="InterPro" id="IPR011008">
    <property type="entry name" value="Dimeric_a/b-barrel"/>
</dbReference>
<name>A0A1X7AQX2_9GAMM</name>
<dbReference type="EMBL" id="FWPT01000013">
    <property type="protein sequence ID" value="SMA50490.1"/>
    <property type="molecule type" value="Genomic_DNA"/>
</dbReference>
<evidence type="ECO:0000313" key="2">
    <source>
        <dbReference type="EMBL" id="SMA50490.1"/>
    </source>
</evidence>
<dbReference type="InterPro" id="IPR007138">
    <property type="entry name" value="ABM_dom"/>
</dbReference>